<evidence type="ECO:0000313" key="16">
    <source>
        <dbReference type="Proteomes" id="UP001221208"/>
    </source>
</evidence>
<dbReference type="PROSITE" id="PS52016">
    <property type="entry name" value="TONB_DEPENDENT_REC_3"/>
    <property type="match status" value="1"/>
</dbReference>
<dbReference type="InterPro" id="IPR012910">
    <property type="entry name" value="Plug_dom"/>
</dbReference>
<feature type="domain" description="TonB-dependent receptor plug" evidence="14">
    <location>
        <begin position="75"/>
        <end position="166"/>
    </location>
</feature>
<feature type="chain" id="PRO_5045604181" evidence="12">
    <location>
        <begin position="33"/>
        <end position="717"/>
    </location>
</feature>
<name>A0ABT5K454_9BURK</name>
<keyword evidence="6 11" id="KW-0798">TonB box</keyword>
<dbReference type="Pfam" id="PF07715">
    <property type="entry name" value="Plug"/>
    <property type="match status" value="1"/>
</dbReference>
<evidence type="ECO:0000259" key="14">
    <source>
        <dbReference type="Pfam" id="PF07715"/>
    </source>
</evidence>
<keyword evidence="3 10" id="KW-0813">Transport</keyword>
<keyword evidence="8 15" id="KW-0675">Receptor</keyword>
<evidence type="ECO:0000259" key="13">
    <source>
        <dbReference type="Pfam" id="PF00593"/>
    </source>
</evidence>
<evidence type="ECO:0000256" key="9">
    <source>
        <dbReference type="ARBA" id="ARBA00023237"/>
    </source>
</evidence>
<keyword evidence="16" id="KW-1185">Reference proteome</keyword>
<reference evidence="15 16" key="1">
    <citation type="submission" date="2022-10" db="EMBL/GenBank/DDBJ databases">
        <title>Janthinobacterium sp. hw3 Genome sequencing.</title>
        <authorList>
            <person name="Park S."/>
        </authorList>
    </citation>
    <scope>NUCLEOTIDE SEQUENCE [LARGE SCALE GENOMIC DNA]</scope>
    <source>
        <strain evidence="16">hw3</strain>
    </source>
</reference>
<evidence type="ECO:0000256" key="12">
    <source>
        <dbReference type="SAM" id="SignalP"/>
    </source>
</evidence>
<comment type="caution">
    <text evidence="15">The sequence shown here is derived from an EMBL/GenBank/DDBJ whole genome shotgun (WGS) entry which is preliminary data.</text>
</comment>
<keyword evidence="5 10" id="KW-0812">Transmembrane</keyword>
<organism evidence="15 16">
    <name type="scientific">Janthinobacterium fluminis</name>
    <dbReference type="NCBI Taxonomy" id="2987524"/>
    <lineage>
        <taxon>Bacteria</taxon>
        <taxon>Pseudomonadati</taxon>
        <taxon>Pseudomonadota</taxon>
        <taxon>Betaproteobacteria</taxon>
        <taxon>Burkholderiales</taxon>
        <taxon>Oxalobacteraceae</taxon>
        <taxon>Janthinobacterium</taxon>
    </lineage>
</organism>
<dbReference type="Pfam" id="PF00593">
    <property type="entry name" value="TonB_dep_Rec_b-barrel"/>
    <property type="match status" value="1"/>
</dbReference>
<dbReference type="InterPro" id="IPR036942">
    <property type="entry name" value="Beta-barrel_TonB_sf"/>
</dbReference>
<dbReference type="RefSeq" id="WP_273672748.1">
    <property type="nucleotide sequence ID" value="NZ_JAQQXR010000007.1"/>
</dbReference>
<dbReference type="InterPro" id="IPR000531">
    <property type="entry name" value="Beta-barrel_TonB"/>
</dbReference>
<dbReference type="PANTHER" id="PTHR32552">
    <property type="entry name" value="FERRICHROME IRON RECEPTOR-RELATED"/>
    <property type="match status" value="1"/>
</dbReference>
<keyword evidence="12" id="KW-0732">Signal</keyword>
<accession>A0ABT5K454</accession>
<evidence type="ECO:0000256" key="3">
    <source>
        <dbReference type="ARBA" id="ARBA00022448"/>
    </source>
</evidence>
<evidence type="ECO:0000256" key="5">
    <source>
        <dbReference type="ARBA" id="ARBA00022692"/>
    </source>
</evidence>
<feature type="domain" description="TonB-dependent receptor-like beta-barrel" evidence="13">
    <location>
        <begin position="244"/>
        <end position="676"/>
    </location>
</feature>
<evidence type="ECO:0000256" key="8">
    <source>
        <dbReference type="ARBA" id="ARBA00023170"/>
    </source>
</evidence>
<protein>
    <submittedName>
        <fullName evidence="15">TonB-dependent receptor</fullName>
    </submittedName>
</protein>
<feature type="signal peptide" evidence="12">
    <location>
        <begin position="1"/>
        <end position="32"/>
    </location>
</feature>
<dbReference type="CDD" id="cd01347">
    <property type="entry name" value="ligand_gated_channel"/>
    <property type="match status" value="1"/>
</dbReference>
<comment type="subcellular location">
    <subcellularLocation>
        <location evidence="1 10">Cell outer membrane</location>
        <topology evidence="1 10">Multi-pass membrane protein</topology>
    </subcellularLocation>
</comment>
<evidence type="ECO:0000256" key="10">
    <source>
        <dbReference type="PROSITE-ProRule" id="PRU01360"/>
    </source>
</evidence>
<dbReference type="InterPro" id="IPR037066">
    <property type="entry name" value="Plug_dom_sf"/>
</dbReference>
<dbReference type="Proteomes" id="UP001221208">
    <property type="component" value="Unassembled WGS sequence"/>
</dbReference>
<gene>
    <name evidence="15" type="ORF">OIK44_18265</name>
</gene>
<evidence type="ECO:0000256" key="7">
    <source>
        <dbReference type="ARBA" id="ARBA00023136"/>
    </source>
</evidence>
<proteinExistence type="inferred from homology"/>
<comment type="similarity">
    <text evidence="2 10 11">Belongs to the TonB-dependent receptor family.</text>
</comment>
<dbReference type="NCBIfam" id="TIGR01783">
    <property type="entry name" value="TonB-siderophor"/>
    <property type="match status" value="1"/>
</dbReference>
<dbReference type="Gene3D" id="2.40.170.20">
    <property type="entry name" value="TonB-dependent receptor, beta-barrel domain"/>
    <property type="match status" value="1"/>
</dbReference>
<evidence type="ECO:0000256" key="6">
    <source>
        <dbReference type="ARBA" id="ARBA00023077"/>
    </source>
</evidence>
<evidence type="ECO:0000256" key="1">
    <source>
        <dbReference type="ARBA" id="ARBA00004571"/>
    </source>
</evidence>
<keyword evidence="4 10" id="KW-1134">Transmembrane beta strand</keyword>
<dbReference type="Gene3D" id="2.170.130.10">
    <property type="entry name" value="TonB-dependent receptor, plug domain"/>
    <property type="match status" value="1"/>
</dbReference>
<keyword evidence="9 10" id="KW-0998">Cell outer membrane</keyword>
<dbReference type="EMBL" id="JAQQXR010000007">
    <property type="protein sequence ID" value="MDC8759531.1"/>
    <property type="molecule type" value="Genomic_DNA"/>
</dbReference>
<dbReference type="InterPro" id="IPR039426">
    <property type="entry name" value="TonB-dep_rcpt-like"/>
</dbReference>
<evidence type="ECO:0000256" key="11">
    <source>
        <dbReference type="RuleBase" id="RU003357"/>
    </source>
</evidence>
<evidence type="ECO:0000256" key="2">
    <source>
        <dbReference type="ARBA" id="ARBA00009810"/>
    </source>
</evidence>
<evidence type="ECO:0000313" key="15">
    <source>
        <dbReference type="EMBL" id="MDC8759531.1"/>
    </source>
</evidence>
<keyword evidence="7 10" id="KW-0472">Membrane</keyword>
<sequence length="717" mass="75966">MWYPVLRRLSGAASPALLSAAAALAAAHPVSAQETGAALPDAGTVLLVGKRSAGTGPYRVDSVGLGPLGQRAWLDTPHAVSVVPAELIENQQMKSVRDAFRHLPSVQGENVRPQTRGLQAGVVQNTRIDGMNIAATTDYPAEQFERIEVLNGLAGALYGPANPAGTFNYVLKRPTAAPLRRLSVGYASAGGLLAHADLGGSFGAAERFGYRLNLLDDSGEGYVDGSRLRRRLASVAIDARLGADTVLETNASTYRYLRKGYAGTFLLANKVDFPAAPDPTRPYGQTYAGDDNVTDTVSARLRQGLGGGWYWRGGVQRQIGRRASTAPSNTLTSNAGNYTTTAATTTYSRDTIGSYTFALDGQLQAGGLAHQLVLASTGFGWDRYTPYNTAAITLGSASLERPQPFKEPQWPDFGKHYRSVHTRQQTLTLGDTVRINARWSATLAASQSWIEVSNFNKLGATTSRYSGRGLSPAASVMFKPLPAGSVYLSYADSLQQGDGAPSGTRNAGENLAPYRSKQWEAGYKQQWRELNLSATVFRIARPFAATDPSDQRYKLLGEQINRGLELGAAGAATPQLNVFAGLTLLDARLRNAGQAGGGDKQILGLARRVASAVADYRLGAVPGLFLSVSVSGTGRRPGNNSNSTWVSGYGTADLGLRYAGAVLGQAATWRLALNNVGDRRYWANIAPGGQNGYSGTGNGTGTLGAPRTVQASLQMNL</sequence>
<dbReference type="SUPFAM" id="SSF56935">
    <property type="entry name" value="Porins"/>
    <property type="match status" value="1"/>
</dbReference>
<evidence type="ECO:0000256" key="4">
    <source>
        <dbReference type="ARBA" id="ARBA00022452"/>
    </source>
</evidence>
<dbReference type="PANTHER" id="PTHR32552:SF82">
    <property type="entry name" value="FCUA PROTEIN"/>
    <property type="match status" value="1"/>
</dbReference>
<dbReference type="InterPro" id="IPR010105">
    <property type="entry name" value="TonB_sidphr_rcpt"/>
</dbReference>